<keyword evidence="3" id="KW-1185">Reference proteome</keyword>
<reference evidence="2" key="1">
    <citation type="submission" date="2022-08" db="EMBL/GenBank/DDBJ databases">
        <title>A Global Phylogenomic Analysis of the Shiitake Genus Lentinula.</title>
        <authorList>
            <consortium name="DOE Joint Genome Institute"/>
            <person name="Sierra-Patev S."/>
            <person name="Min B."/>
            <person name="Naranjo-Ortiz M."/>
            <person name="Looney B."/>
            <person name="Konkel Z."/>
            <person name="Slot J.C."/>
            <person name="Sakamoto Y."/>
            <person name="Steenwyk J.L."/>
            <person name="Rokas A."/>
            <person name="Carro J."/>
            <person name="Camarero S."/>
            <person name="Ferreira P."/>
            <person name="Molpeceres G."/>
            <person name="Ruiz-Duenas F.J."/>
            <person name="Serrano A."/>
            <person name="Henrissat B."/>
            <person name="Drula E."/>
            <person name="Hughes K.W."/>
            <person name="Mata J.L."/>
            <person name="Ishikawa N.K."/>
            <person name="Vargas-Isla R."/>
            <person name="Ushijima S."/>
            <person name="Smith C.A."/>
            <person name="Ahrendt S."/>
            <person name="Andreopoulos W."/>
            <person name="He G."/>
            <person name="Labutti K."/>
            <person name="Lipzen A."/>
            <person name="Ng V."/>
            <person name="Riley R."/>
            <person name="Sandor L."/>
            <person name="Barry K."/>
            <person name="Martinez A.T."/>
            <person name="Xiao Y."/>
            <person name="Gibbons J.G."/>
            <person name="Terashima K."/>
            <person name="Grigoriev I.V."/>
            <person name="Hibbett D.S."/>
        </authorList>
    </citation>
    <scope>NUCLEOTIDE SEQUENCE</scope>
    <source>
        <strain evidence="2">JLM2183</strain>
    </source>
</reference>
<evidence type="ECO:0000313" key="2">
    <source>
        <dbReference type="EMBL" id="KAJ4490115.1"/>
    </source>
</evidence>
<feature type="transmembrane region" description="Helical" evidence="1">
    <location>
        <begin position="79"/>
        <end position="100"/>
    </location>
</feature>
<protein>
    <submittedName>
        <fullName evidence="2">Uncharacterized protein</fullName>
    </submittedName>
</protein>
<feature type="transmembrane region" description="Helical" evidence="1">
    <location>
        <begin position="56"/>
        <end position="73"/>
    </location>
</feature>
<evidence type="ECO:0000313" key="3">
    <source>
        <dbReference type="Proteomes" id="UP001150266"/>
    </source>
</evidence>
<keyword evidence="1" id="KW-0472">Membrane</keyword>
<dbReference type="Proteomes" id="UP001150266">
    <property type="component" value="Unassembled WGS sequence"/>
</dbReference>
<accession>A0A9W9AVS5</accession>
<gene>
    <name evidence="2" type="ORF">J3R30DRAFT_32832</name>
</gene>
<name>A0A9W9AVS5_9AGAR</name>
<proteinExistence type="predicted"/>
<dbReference type="AlphaFoldDB" id="A0A9W9AVS5"/>
<evidence type="ECO:0000256" key="1">
    <source>
        <dbReference type="SAM" id="Phobius"/>
    </source>
</evidence>
<dbReference type="EMBL" id="JAOTPV010000001">
    <property type="protein sequence ID" value="KAJ4490115.1"/>
    <property type="molecule type" value="Genomic_DNA"/>
</dbReference>
<comment type="caution">
    <text evidence="2">The sequence shown here is derived from an EMBL/GenBank/DDBJ whole genome shotgun (WGS) entry which is preliminary data.</text>
</comment>
<sequence length="103" mass="11692">MITACAFGTPTCKLTTYRALCRCYFGLSPSTRPSCLVAYSLLPSDFLFSSTVIGRSLNPICIFIGILSTAWFIQTSFFWLVRFGTIFNMYIIARVVYNIWSTR</sequence>
<organism evidence="2 3">
    <name type="scientific">Lentinula aciculospora</name>
    <dbReference type="NCBI Taxonomy" id="153920"/>
    <lineage>
        <taxon>Eukaryota</taxon>
        <taxon>Fungi</taxon>
        <taxon>Dikarya</taxon>
        <taxon>Basidiomycota</taxon>
        <taxon>Agaricomycotina</taxon>
        <taxon>Agaricomycetes</taxon>
        <taxon>Agaricomycetidae</taxon>
        <taxon>Agaricales</taxon>
        <taxon>Marasmiineae</taxon>
        <taxon>Omphalotaceae</taxon>
        <taxon>Lentinula</taxon>
    </lineage>
</organism>
<keyword evidence="1" id="KW-1133">Transmembrane helix</keyword>
<keyword evidence="1" id="KW-0812">Transmembrane</keyword>